<protein>
    <submittedName>
        <fullName evidence="1">Uncharacterized protein</fullName>
    </submittedName>
</protein>
<proteinExistence type="predicted"/>
<evidence type="ECO:0000313" key="2">
    <source>
        <dbReference type="Proteomes" id="UP000182715"/>
    </source>
</evidence>
<sequence>MPDAMSGRHCLIIRRDGLIYRTKINVSYPVYFLTPFRNAA</sequence>
<organism evidence="1 2">
    <name type="scientific">Neisseria meningitidis serogroup B</name>
    <dbReference type="NCBI Taxonomy" id="491"/>
    <lineage>
        <taxon>Bacteria</taxon>
        <taxon>Pseudomonadati</taxon>
        <taxon>Pseudomonadota</taxon>
        <taxon>Betaproteobacteria</taxon>
        <taxon>Neisseriales</taxon>
        <taxon>Neisseriaceae</taxon>
        <taxon>Neisseria</taxon>
    </lineage>
</organism>
<name>A0A0H5QFG7_NEIMI</name>
<dbReference type="EMBL" id="CVTF01000131">
    <property type="protein sequence ID" value="CRZ00311.1"/>
    <property type="molecule type" value="Genomic_DNA"/>
</dbReference>
<dbReference type="AlphaFoldDB" id="A0A0H5QFG7"/>
<dbReference type="Proteomes" id="UP000182715">
    <property type="component" value="Unassembled WGS sequence"/>
</dbReference>
<accession>A0A0H5QFG7</accession>
<reference evidence="1 2" key="1">
    <citation type="submission" date="2014-11" db="EMBL/GenBank/DDBJ databases">
        <authorList>
            <person name="Diene M.Seydina."/>
        </authorList>
    </citation>
    <scope>NUCLEOTIDE SEQUENCE [LARGE SCALE GENOMIC DNA]</scope>
    <source>
        <strain evidence="1 2">Neisseria meningitidis CHUV</strain>
    </source>
</reference>
<evidence type="ECO:0000313" key="1">
    <source>
        <dbReference type="EMBL" id="CRZ00311.1"/>
    </source>
</evidence>